<dbReference type="InterPro" id="IPR013324">
    <property type="entry name" value="RNA_pol_sigma_r3/r4-like"/>
</dbReference>
<dbReference type="OrthoDB" id="3211555at2"/>
<dbReference type="GO" id="GO:0006352">
    <property type="term" value="P:DNA-templated transcription initiation"/>
    <property type="evidence" value="ECO:0007669"/>
    <property type="project" value="InterPro"/>
</dbReference>
<dbReference type="InterPro" id="IPR036388">
    <property type="entry name" value="WH-like_DNA-bd_sf"/>
</dbReference>
<dbReference type="InterPro" id="IPR013249">
    <property type="entry name" value="RNA_pol_sigma70_r4_t2"/>
</dbReference>
<organism evidence="8 9">
    <name type="scientific">Mycolicibacterium tokaiense</name>
    <dbReference type="NCBI Taxonomy" id="39695"/>
    <lineage>
        <taxon>Bacteria</taxon>
        <taxon>Bacillati</taxon>
        <taxon>Actinomycetota</taxon>
        <taxon>Actinomycetes</taxon>
        <taxon>Mycobacteriales</taxon>
        <taxon>Mycobacteriaceae</taxon>
        <taxon>Mycolicibacterium</taxon>
    </lineage>
</organism>
<sequence>MKMRPQLFGIAYRMLGCPGEAEDALQDVWIRWQGCDRHVIRDPSAFLVTTTTRVCLNVLQSARVRRETTLGTSWFPEPVDIDADPSAGVQRREAVQHATQVLLETLPPAERAAFILREAFDYPYAAIARILGVTDINARQLAHRARKHLAARRRRATAGTAEHQQLLAAFVAAAHHGHTSGLEDLLAASA</sequence>
<dbReference type="SUPFAM" id="SSF88946">
    <property type="entry name" value="Sigma2 domain of RNA polymerase sigma factors"/>
    <property type="match status" value="1"/>
</dbReference>
<dbReference type="Pfam" id="PF08281">
    <property type="entry name" value="Sigma70_r4_2"/>
    <property type="match status" value="1"/>
</dbReference>
<evidence type="ECO:0000313" key="8">
    <source>
        <dbReference type="EMBL" id="STZ61610.1"/>
    </source>
</evidence>
<dbReference type="Proteomes" id="UP000254978">
    <property type="component" value="Unassembled WGS sequence"/>
</dbReference>
<keyword evidence="3" id="KW-0731">Sigma factor</keyword>
<dbReference type="GO" id="GO:0003677">
    <property type="term" value="F:DNA binding"/>
    <property type="evidence" value="ECO:0007669"/>
    <property type="project" value="UniProtKB-KW"/>
</dbReference>
<dbReference type="PANTHER" id="PTHR30173:SF36">
    <property type="entry name" value="ECF RNA POLYMERASE SIGMA FACTOR SIGJ"/>
    <property type="match status" value="1"/>
</dbReference>
<dbReference type="NCBIfam" id="TIGR02937">
    <property type="entry name" value="sigma70-ECF"/>
    <property type="match status" value="1"/>
</dbReference>
<evidence type="ECO:0000259" key="7">
    <source>
        <dbReference type="Pfam" id="PF08281"/>
    </source>
</evidence>
<dbReference type="PANTHER" id="PTHR30173">
    <property type="entry name" value="SIGMA 19 FACTOR"/>
    <property type="match status" value="1"/>
</dbReference>
<dbReference type="GO" id="GO:0016987">
    <property type="term" value="F:sigma factor activity"/>
    <property type="evidence" value="ECO:0007669"/>
    <property type="project" value="UniProtKB-KW"/>
</dbReference>
<keyword evidence="2" id="KW-0805">Transcription regulation</keyword>
<dbReference type="EMBL" id="UGQT01000001">
    <property type="protein sequence ID" value="STZ61610.1"/>
    <property type="molecule type" value="Genomic_DNA"/>
</dbReference>
<evidence type="ECO:0000259" key="6">
    <source>
        <dbReference type="Pfam" id="PF04542"/>
    </source>
</evidence>
<accession>A0A378TLV2</accession>
<feature type="domain" description="RNA polymerase sigma factor 70 region 4 type 2" evidence="7">
    <location>
        <begin position="100"/>
        <end position="149"/>
    </location>
</feature>
<reference evidence="8 9" key="1">
    <citation type="submission" date="2018-06" db="EMBL/GenBank/DDBJ databases">
        <authorList>
            <consortium name="Pathogen Informatics"/>
            <person name="Doyle S."/>
        </authorList>
    </citation>
    <scope>NUCLEOTIDE SEQUENCE [LARGE SCALE GENOMIC DNA]</scope>
    <source>
        <strain evidence="8 9">NCTC10821</strain>
    </source>
</reference>
<dbReference type="AlphaFoldDB" id="A0A378TLV2"/>
<comment type="similarity">
    <text evidence="1">Belongs to the sigma-70 factor family. ECF subfamily.</text>
</comment>
<keyword evidence="9" id="KW-1185">Reference proteome</keyword>
<evidence type="ECO:0000256" key="1">
    <source>
        <dbReference type="ARBA" id="ARBA00010641"/>
    </source>
</evidence>
<proteinExistence type="inferred from homology"/>
<dbReference type="InterPro" id="IPR014284">
    <property type="entry name" value="RNA_pol_sigma-70_dom"/>
</dbReference>
<protein>
    <submittedName>
        <fullName evidence="8">ECF subfamily RNA polymerase sigma-24 factor</fullName>
    </submittedName>
</protein>
<dbReference type="SUPFAM" id="SSF88659">
    <property type="entry name" value="Sigma3 and sigma4 domains of RNA polymerase sigma factors"/>
    <property type="match status" value="1"/>
</dbReference>
<dbReference type="Pfam" id="PF04542">
    <property type="entry name" value="Sigma70_r2"/>
    <property type="match status" value="1"/>
</dbReference>
<dbReference type="Gene3D" id="1.10.1740.10">
    <property type="match status" value="1"/>
</dbReference>
<keyword evidence="4" id="KW-0238">DNA-binding</keyword>
<keyword evidence="5" id="KW-0804">Transcription</keyword>
<evidence type="ECO:0000256" key="4">
    <source>
        <dbReference type="ARBA" id="ARBA00023125"/>
    </source>
</evidence>
<gene>
    <name evidence="8" type="ORF">NCTC10821_05167</name>
</gene>
<evidence type="ECO:0000256" key="3">
    <source>
        <dbReference type="ARBA" id="ARBA00023082"/>
    </source>
</evidence>
<feature type="domain" description="RNA polymerase sigma-70 region 2" evidence="6">
    <location>
        <begin position="3"/>
        <end position="63"/>
    </location>
</feature>
<name>A0A378TLV2_9MYCO</name>
<dbReference type="InterPro" id="IPR007627">
    <property type="entry name" value="RNA_pol_sigma70_r2"/>
</dbReference>
<dbReference type="Gene3D" id="1.10.10.10">
    <property type="entry name" value="Winged helix-like DNA-binding domain superfamily/Winged helix DNA-binding domain"/>
    <property type="match status" value="1"/>
</dbReference>
<dbReference type="InterPro" id="IPR052704">
    <property type="entry name" value="ECF_Sigma-70_Domain"/>
</dbReference>
<dbReference type="InterPro" id="IPR013325">
    <property type="entry name" value="RNA_pol_sigma_r2"/>
</dbReference>
<evidence type="ECO:0000256" key="2">
    <source>
        <dbReference type="ARBA" id="ARBA00023015"/>
    </source>
</evidence>
<evidence type="ECO:0000313" key="9">
    <source>
        <dbReference type="Proteomes" id="UP000254978"/>
    </source>
</evidence>
<evidence type="ECO:0000256" key="5">
    <source>
        <dbReference type="ARBA" id="ARBA00023163"/>
    </source>
</evidence>